<keyword evidence="3" id="KW-1185">Reference proteome</keyword>
<dbReference type="InterPro" id="IPR027417">
    <property type="entry name" value="P-loop_NTPase"/>
</dbReference>
<organism evidence="2 3">
    <name type="scientific">Mycena venus</name>
    <dbReference type="NCBI Taxonomy" id="2733690"/>
    <lineage>
        <taxon>Eukaryota</taxon>
        <taxon>Fungi</taxon>
        <taxon>Dikarya</taxon>
        <taxon>Basidiomycota</taxon>
        <taxon>Agaricomycotina</taxon>
        <taxon>Agaricomycetes</taxon>
        <taxon>Agaricomycetidae</taxon>
        <taxon>Agaricales</taxon>
        <taxon>Marasmiineae</taxon>
        <taxon>Mycenaceae</taxon>
        <taxon>Mycena</taxon>
    </lineage>
</organism>
<dbReference type="OrthoDB" id="163438at2759"/>
<evidence type="ECO:0000313" key="3">
    <source>
        <dbReference type="Proteomes" id="UP000620124"/>
    </source>
</evidence>
<dbReference type="Gene3D" id="3.40.50.300">
    <property type="entry name" value="P-loop containing nucleotide triphosphate hydrolases"/>
    <property type="match status" value="1"/>
</dbReference>
<gene>
    <name evidence="2" type="ORF">MVEN_00658000</name>
</gene>
<dbReference type="EMBL" id="JACAZI010000004">
    <property type="protein sequence ID" value="KAF7363058.1"/>
    <property type="molecule type" value="Genomic_DNA"/>
</dbReference>
<dbReference type="AlphaFoldDB" id="A0A8H7D8S3"/>
<evidence type="ECO:0000313" key="2">
    <source>
        <dbReference type="EMBL" id="KAF7363058.1"/>
    </source>
</evidence>
<dbReference type="SUPFAM" id="SSF52540">
    <property type="entry name" value="P-loop containing nucleoside triphosphate hydrolases"/>
    <property type="match status" value="1"/>
</dbReference>
<protein>
    <submittedName>
        <fullName evidence="2">WD40 repeat-like protein</fullName>
    </submittedName>
</protein>
<feature type="domain" description="NACHT" evidence="1">
    <location>
        <begin position="142"/>
        <end position="261"/>
    </location>
</feature>
<dbReference type="InterPro" id="IPR007111">
    <property type="entry name" value="NACHT_NTPase"/>
</dbReference>
<reference evidence="2" key="1">
    <citation type="submission" date="2020-05" db="EMBL/GenBank/DDBJ databases">
        <title>Mycena genomes resolve the evolution of fungal bioluminescence.</title>
        <authorList>
            <person name="Tsai I.J."/>
        </authorList>
    </citation>
    <scope>NUCLEOTIDE SEQUENCE</scope>
    <source>
        <strain evidence="2">CCC161011</strain>
    </source>
</reference>
<sequence length="613" mass="68021">MVDVYSFTKDVKSLPSIERIEDIVSAIAKETARCALFIREYTAHVFAARVVGQITSEDAQTIQEFTDIFEKYKQSLDWALGVHVAVVVDDARHIAQLSLKVAKDTQATAQRLEQLEMLKNLNPVKLNSNRDGCLPADPQNIFWLYGVTGAGKSTIATSIYQTFDAMSLLGAALFFTCSNQESSPSSYPHVVDASIKDQFQRLLVEPLDRAKDHIHGPIVIILDALDECGDPEPRRRLISLISSRFATLPLLRILITSHPDLDIAAVFRDQSSIVKTPLDITKLLSLEDICLYLDTEMVHVRKIHFSWDLGPTWPGDAKITGLIECAAGLFIWASTATKYLQDAHDPSDALDHLLKKGSDLDALYAVALQSIKFWEDRTFAERAQACLAAVVLGKVPISDTTINALLGLDVKHSSAHVFFKLGCVLQWAPGKSARILHASFGDYLTDHKRCGQQPWFIDPALWGPQLARSCLRVLKMELCFNICRLKDSHISNIAVPDLADCIATYIPAHLSYSSCFWADHILSAEWDEAILADIENLMYNKFPFWLEILSILGNLGIGINVLRCVGEVAKQQNIALAEFLADAIKFMVAFAPAFIHSLPHLLNPVPETNTGTN</sequence>
<accession>A0A8H7D8S3</accession>
<comment type="caution">
    <text evidence="2">The sequence shown here is derived from an EMBL/GenBank/DDBJ whole genome shotgun (WGS) entry which is preliminary data.</text>
</comment>
<evidence type="ECO:0000259" key="1">
    <source>
        <dbReference type="Pfam" id="PF05729"/>
    </source>
</evidence>
<name>A0A8H7D8S3_9AGAR</name>
<dbReference type="PANTHER" id="PTHR10039">
    <property type="entry name" value="AMELOGENIN"/>
    <property type="match status" value="1"/>
</dbReference>
<proteinExistence type="predicted"/>
<dbReference type="Proteomes" id="UP000620124">
    <property type="component" value="Unassembled WGS sequence"/>
</dbReference>
<dbReference type="PANTHER" id="PTHR10039:SF17">
    <property type="entry name" value="FUNGAL STAND N-TERMINAL GOODBYE DOMAIN-CONTAINING PROTEIN-RELATED"/>
    <property type="match status" value="1"/>
</dbReference>
<dbReference type="Pfam" id="PF05729">
    <property type="entry name" value="NACHT"/>
    <property type="match status" value="1"/>
</dbReference>